<dbReference type="InParanoid" id="A0A1C7N892"/>
<dbReference type="Pfam" id="PF01585">
    <property type="entry name" value="G-patch"/>
    <property type="match status" value="1"/>
</dbReference>
<dbReference type="OrthoDB" id="4822at2759"/>
<dbReference type="GO" id="GO:0005634">
    <property type="term" value="C:nucleus"/>
    <property type="evidence" value="ECO:0007669"/>
    <property type="project" value="UniProtKB-SubCell"/>
</dbReference>
<keyword evidence="5" id="KW-0238">DNA-binding</keyword>
<evidence type="ECO:0000256" key="2">
    <source>
        <dbReference type="ARBA" id="ARBA00022723"/>
    </source>
</evidence>
<feature type="region of interest" description="Disordered" evidence="8">
    <location>
        <begin position="290"/>
        <end position="316"/>
    </location>
</feature>
<organism evidence="10 11">
    <name type="scientific">Choanephora cucurbitarum</name>
    <dbReference type="NCBI Taxonomy" id="101091"/>
    <lineage>
        <taxon>Eukaryota</taxon>
        <taxon>Fungi</taxon>
        <taxon>Fungi incertae sedis</taxon>
        <taxon>Mucoromycota</taxon>
        <taxon>Mucoromycotina</taxon>
        <taxon>Mucoromycetes</taxon>
        <taxon>Mucorales</taxon>
        <taxon>Mucorineae</taxon>
        <taxon>Choanephoraceae</taxon>
        <taxon>Choanephoroideae</taxon>
        <taxon>Choanephora</taxon>
    </lineage>
</organism>
<dbReference type="InterPro" id="IPR000467">
    <property type="entry name" value="G_patch_dom"/>
</dbReference>
<evidence type="ECO:0000259" key="9">
    <source>
        <dbReference type="PROSITE" id="PS50174"/>
    </source>
</evidence>
<evidence type="ECO:0000256" key="4">
    <source>
        <dbReference type="ARBA" id="ARBA00022833"/>
    </source>
</evidence>
<evidence type="ECO:0000256" key="1">
    <source>
        <dbReference type="ARBA" id="ARBA00004123"/>
    </source>
</evidence>
<keyword evidence="4" id="KW-0862">Zinc</keyword>
<feature type="coiled-coil region" evidence="7">
    <location>
        <begin position="393"/>
        <end position="427"/>
    </location>
</feature>
<protein>
    <submittedName>
        <fullName evidence="10">Zinc finger CCCH-type with G patch domain-containing protein</fullName>
    </submittedName>
</protein>
<dbReference type="GO" id="GO:0000978">
    <property type="term" value="F:RNA polymerase II cis-regulatory region sequence-specific DNA binding"/>
    <property type="evidence" value="ECO:0007669"/>
    <property type="project" value="TreeGrafter"/>
</dbReference>
<gene>
    <name evidence="10" type="primary">Zgpat</name>
    <name evidence="10" type="ORF">A0J61_07109</name>
</gene>
<evidence type="ECO:0000256" key="5">
    <source>
        <dbReference type="ARBA" id="ARBA00023125"/>
    </source>
</evidence>
<evidence type="ECO:0000256" key="6">
    <source>
        <dbReference type="ARBA" id="ARBA00023242"/>
    </source>
</evidence>
<evidence type="ECO:0000313" key="10">
    <source>
        <dbReference type="EMBL" id="OBZ84839.1"/>
    </source>
</evidence>
<dbReference type="GO" id="GO:0008270">
    <property type="term" value="F:zinc ion binding"/>
    <property type="evidence" value="ECO:0007669"/>
    <property type="project" value="UniProtKB-KW"/>
</dbReference>
<keyword evidence="7" id="KW-0175">Coiled coil</keyword>
<keyword evidence="6" id="KW-0539">Nucleus</keyword>
<dbReference type="GO" id="GO:0001227">
    <property type="term" value="F:DNA-binding transcription repressor activity, RNA polymerase II-specific"/>
    <property type="evidence" value="ECO:0007669"/>
    <property type="project" value="TreeGrafter"/>
</dbReference>
<comment type="subcellular location">
    <subcellularLocation>
        <location evidence="1">Nucleus</location>
    </subcellularLocation>
</comment>
<evidence type="ECO:0000256" key="3">
    <source>
        <dbReference type="ARBA" id="ARBA00022771"/>
    </source>
</evidence>
<sequence>MSEQDLAVDLTSLTDQDIIDLLEREDLPEDLHALITEYQQALCSTTTDPSPEPELPYPIGDKCAFTFSIESSAILLPAIVLSYHEDNTTMRVMVLTPLTLDTVPCNDYFGSQKKCKDYATPCPQNQSHGYAISVEFVAPFEAFEMDDSDKLIEQLQYGKPVLCKEKDQILWQRGHIIDQLHGPRWRVRLDNTTKRHIQVDIDHIMPLKDLLQENQLEDQKEEYSELDKDNEDEEEMIIETPSNEFGGWQIHTTGFAARMMAKMGYVEGSGLGVHGHGRINPIEAKPYLDKKRKGYGTDNSRPGLGMQQKPEKLPQNKRGKAQELDMFGWMDNLLSQPQDSEEVIPKSVKSFASSDTRQTNQNISKLRSSADRARAEYIHANEAYRRNKGSPVEDHFIKRLKEATHKYENLKKQLAELETHVKRTKEKKDMYTF</sequence>
<evidence type="ECO:0000256" key="7">
    <source>
        <dbReference type="SAM" id="Coils"/>
    </source>
</evidence>
<accession>A0A1C7N892</accession>
<keyword evidence="3" id="KW-0863">Zinc-finger</keyword>
<keyword evidence="11" id="KW-1185">Reference proteome</keyword>
<keyword evidence="2" id="KW-0479">Metal-binding</keyword>
<feature type="domain" description="G-patch" evidence="9">
    <location>
        <begin position="252"/>
        <end position="300"/>
    </location>
</feature>
<evidence type="ECO:0000256" key="8">
    <source>
        <dbReference type="SAM" id="MobiDB-lite"/>
    </source>
</evidence>
<dbReference type="AlphaFoldDB" id="A0A1C7N892"/>
<dbReference type="PANTHER" id="PTHR46297:SF1">
    <property type="entry name" value="ZINC FINGER CCCH-TYPE WITH G PATCH DOMAIN-CONTAINING PROTEIN"/>
    <property type="match status" value="1"/>
</dbReference>
<reference evidence="10 11" key="1">
    <citation type="submission" date="2016-03" db="EMBL/GenBank/DDBJ databases">
        <title>Choanephora cucurbitarum.</title>
        <authorList>
            <person name="Min B."/>
            <person name="Park H."/>
            <person name="Park J.-H."/>
            <person name="Shin H.-D."/>
            <person name="Choi I.-G."/>
        </authorList>
    </citation>
    <scope>NUCLEOTIDE SEQUENCE [LARGE SCALE GENOMIC DNA]</scope>
    <source>
        <strain evidence="10 11">KUS-F28377</strain>
    </source>
</reference>
<dbReference type="CDD" id="cd20384">
    <property type="entry name" value="Tudor_ZGPAT"/>
    <property type="match status" value="1"/>
</dbReference>
<dbReference type="SMART" id="SM00443">
    <property type="entry name" value="G_patch"/>
    <property type="match status" value="1"/>
</dbReference>
<comment type="caution">
    <text evidence="10">The sequence shown here is derived from an EMBL/GenBank/DDBJ whole genome shotgun (WGS) entry which is preliminary data.</text>
</comment>
<proteinExistence type="predicted"/>
<dbReference type="STRING" id="101091.A0A1C7N892"/>
<dbReference type="EMBL" id="LUGH01000463">
    <property type="protein sequence ID" value="OBZ84839.1"/>
    <property type="molecule type" value="Genomic_DNA"/>
</dbReference>
<dbReference type="Proteomes" id="UP000093000">
    <property type="component" value="Unassembled WGS sequence"/>
</dbReference>
<dbReference type="PROSITE" id="PS50174">
    <property type="entry name" value="G_PATCH"/>
    <property type="match status" value="1"/>
</dbReference>
<name>A0A1C7N892_9FUNG</name>
<evidence type="ECO:0000313" key="11">
    <source>
        <dbReference type="Proteomes" id="UP000093000"/>
    </source>
</evidence>
<dbReference type="PANTHER" id="PTHR46297">
    <property type="entry name" value="ZINC FINGER CCCH-TYPE WITH G PATCH DOMAIN-CONTAINING PROTEIN"/>
    <property type="match status" value="1"/>
</dbReference>